<dbReference type="AlphaFoldDB" id="A0AAV7J0R5"/>
<name>A0AAV7J0R5_COTGL</name>
<evidence type="ECO:0000313" key="5">
    <source>
        <dbReference type="Proteomes" id="UP000826195"/>
    </source>
</evidence>
<sequence>MRSEIGSAAEFLVKFLRMKTVNLPDHTLENFKDSLTKVLENHYTDHWFPDTPNRGSGYRCLRINGKMDPVIELAGANVGLVPRLLRASFPTELTMWIDPSEVSYRIGENGSICHIYERVDSDPEEITPRPSSSSSYSSSSSTYSSSSSASSSSGMSPSPTSSLRSISQQQQFESCKDSLIHEHLQFNEQFAAFVSS</sequence>
<proteinExistence type="inferred from homology"/>
<evidence type="ECO:0000256" key="1">
    <source>
        <dbReference type="ARBA" id="ARBA00007989"/>
    </source>
</evidence>
<feature type="region of interest" description="Disordered" evidence="2">
    <location>
        <begin position="119"/>
        <end position="169"/>
    </location>
</feature>
<dbReference type="PANTHER" id="PTHR22978:SF22">
    <property type="entry name" value="BTG FAMILY PROTEIN"/>
    <property type="match status" value="1"/>
</dbReference>
<evidence type="ECO:0000259" key="3">
    <source>
        <dbReference type="SMART" id="SM00099"/>
    </source>
</evidence>
<dbReference type="GO" id="GO:0005634">
    <property type="term" value="C:nucleus"/>
    <property type="evidence" value="ECO:0007669"/>
    <property type="project" value="TreeGrafter"/>
</dbReference>
<gene>
    <name evidence="4" type="ORF">KQX54_001087</name>
</gene>
<dbReference type="Gene3D" id="3.90.640.90">
    <property type="entry name" value="Anti-proliferative protein, N-terminal domain"/>
    <property type="match status" value="1"/>
</dbReference>
<accession>A0AAV7J0R5</accession>
<dbReference type="Proteomes" id="UP000826195">
    <property type="component" value="Unassembled WGS sequence"/>
</dbReference>
<comment type="similarity">
    <text evidence="1">Belongs to the BTG family.</text>
</comment>
<dbReference type="InterPro" id="IPR033332">
    <property type="entry name" value="BTG"/>
</dbReference>
<dbReference type="SMART" id="SM00099">
    <property type="entry name" value="btg1"/>
    <property type="match status" value="1"/>
</dbReference>
<dbReference type="SUPFAM" id="SSF160696">
    <property type="entry name" value="BTG domain-like"/>
    <property type="match status" value="1"/>
</dbReference>
<dbReference type="EMBL" id="JAHXZJ010000010">
    <property type="protein sequence ID" value="KAH0562780.1"/>
    <property type="molecule type" value="Genomic_DNA"/>
</dbReference>
<feature type="domain" description="Anti-proliferative protein" evidence="3">
    <location>
        <begin position="1"/>
        <end position="109"/>
    </location>
</feature>
<dbReference type="GO" id="GO:0005737">
    <property type="term" value="C:cytoplasm"/>
    <property type="evidence" value="ECO:0007669"/>
    <property type="project" value="TreeGrafter"/>
</dbReference>
<evidence type="ECO:0000256" key="2">
    <source>
        <dbReference type="SAM" id="MobiDB-lite"/>
    </source>
</evidence>
<evidence type="ECO:0000313" key="4">
    <source>
        <dbReference type="EMBL" id="KAH0562780.1"/>
    </source>
</evidence>
<organism evidence="4 5">
    <name type="scientific">Cotesia glomerata</name>
    <name type="common">Lepidopteran parasitic wasp</name>
    <name type="synonym">Apanteles glomeratus</name>
    <dbReference type="NCBI Taxonomy" id="32391"/>
    <lineage>
        <taxon>Eukaryota</taxon>
        <taxon>Metazoa</taxon>
        <taxon>Ecdysozoa</taxon>
        <taxon>Arthropoda</taxon>
        <taxon>Hexapoda</taxon>
        <taxon>Insecta</taxon>
        <taxon>Pterygota</taxon>
        <taxon>Neoptera</taxon>
        <taxon>Endopterygota</taxon>
        <taxon>Hymenoptera</taxon>
        <taxon>Apocrita</taxon>
        <taxon>Ichneumonoidea</taxon>
        <taxon>Braconidae</taxon>
        <taxon>Microgastrinae</taxon>
        <taxon>Cotesia</taxon>
    </lineage>
</organism>
<dbReference type="InterPro" id="IPR002087">
    <property type="entry name" value="Anti_prolifrtn"/>
</dbReference>
<dbReference type="PANTHER" id="PTHR22978">
    <property type="entry name" value="B-CELL TRANSLOCATION GENE"/>
    <property type="match status" value="1"/>
</dbReference>
<feature type="compositionally biased region" description="Low complexity" evidence="2">
    <location>
        <begin position="131"/>
        <end position="167"/>
    </location>
</feature>
<dbReference type="GO" id="GO:0008285">
    <property type="term" value="P:negative regulation of cell population proliferation"/>
    <property type="evidence" value="ECO:0007669"/>
    <property type="project" value="TreeGrafter"/>
</dbReference>
<keyword evidence="5" id="KW-1185">Reference proteome</keyword>
<comment type="caution">
    <text evidence="4">The sequence shown here is derived from an EMBL/GenBank/DDBJ whole genome shotgun (WGS) entry which is preliminary data.</text>
</comment>
<dbReference type="InterPro" id="IPR036054">
    <property type="entry name" value="BTG-like_sf"/>
</dbReference>
<protein>
    <recommendedName>
        <fullName evidence="3">Anti-proliferative protein domain-containing protein</fullName>
    </recommendedName>
</protein>
<dbReference type="Pfam" id="PF07742">
    <property type="entry name" value="BTG"/>
    <property type="match status" value="1"/>
</dbReference>
<dbReference type="PRINTS" id="PR00310">
    <property type="entry name" value="ANTIPRLFBTG1"/>
</dbReference>
<reference evidence="4 5" key="1">
    <citation type="journal article" date="2021" name="J. Hered.">
        <title>A chromosome-level genome assembly of the parasitoid wasp, Cotesia glomerata (Hymenoptera: Braconidae).</title>
        <authorList>
            <person name="Pinto B.J."/>
            <person name="Weis J.J."/>
            <person name="Gamble T."/>
            <person name="Ode P.J."/>
            <person name="Paul R."/>
            <person name="Zaspel J.M."/>
        </authorList>
    </citation>
    <scope>NUCLEOTIDE SEQUENCE [LARGE SCALE GENOMIC DNA]</scope>
    <source>
        <strain evidence="4">CgM1</strain>
    </source>
</reference>